<dbReference type="InterPro" id="IPR036388">
    <property type="entry name" value="WH-like_DNA-bd_sf"/>
</dbReference>
<dbReference type="OrthoDB" id="276109at2"/>
<dbReference type="SUPFAM" id="SSF88946">
    <property type="entry name" value="Sigma2 domain of RNA polymerase sigma factors"/>
    <property type="match status" value="1"/>
</dbReference>
<dbReference type="InterPro" id="IPR013249">
    <property type="entry name" value="RNA_pol_sigma70_r4_t2"/>
</dbReference>
<dbReference type="Pfam" id="PF08281">
    <property type="entry name" value="Sigma70_r4_2"/>
    <property type="match status" value="1"/>
</dbReference>
<proteinExistence type="inferred from homology"/>
<evidence type="ECO:0000256" key="3">
    <source>
        <dbReference type="ARBA" id="ARBA00023082"/>
    </source>
</evidence>
<dbReference type="PANTHER" id="PTHR43133">
    <property type="entry name" value="RNA POLYMERASE ECF-TYPE SIGMA FACTO"/>
    <property type="match status" value="1"/>
</dbReference>
<dbReference type="EMBL" id="CP036426">
    <property type="protein sequence ID" value="QDV33164.1"/>
    <property type="molecule type" value="Genomic_DNA"/>
</dbReference>
<evidence type="ECO:0000256" key="4">
    <source>
        <dbReference type="ARBA" id="ARBA00023163"/>
    </source>
</evidence>
<dbReference type="SUPFAM" id="SSF88659">
    <property type="entry name" value="Sigma3 and sigma4 domains of RNA polymerase sigma factors"/>
    <property type="match status" value="1"/>
</dbReference>
<dbReference type="KEGG" id="tpla:ElP_10060"/>
<evidence type="ECO:0000259" key="5">
    <source>
        <dbReference type="Pfam" id="PF08281"/>
    </source>
</evidence>
<evidence type="ECO:0000313" key="6">
    <source>
        <dbReference type="EMBL" id="QDV33164.1"/>
    </source>
</evidence>
<evidence type="ECO:0000256" key="2">
    <source>
        <dbReference type="ARBA" id="ARBA00023015"/>
    </source>
</evidence>
<dbReference type="Proteomes" id="UP000317835">
    <property type="component" value="Chromosome"/>
</dbReference>
<dbReference type="GO" id="GO:0006352">
    <property type="term" value="P:DNA-templated transcription initiation"/>
    <property type="evidence" value="ECO:0007669"/>
    <property type="project" value="InterPro"/>
</dbReference>
<dbReference type="PANTHER" id="PTHR43133:SF39">
    <property type="entry name" value="SIMILAR TO RNA POLYMERASE SIGMA-E FACTOR"/>
    <property type="match status" value="1"/>
</dbReference>
<accession>A0A518GX45</accession>
<organism evidence="6 7">
    <name type="scientific">Tautonia plasticadhaerens</name>
    <dbReference type="NCBI Taxonomy" id="2527974"/>
    <lineage>
        <taxon>Bacteria</taxon>
        <taxon>Pseudomonadati</taxon>
        <taxon>Planctomycetota</taxon>
        <taxon>Planctomycetia</taxon>
        <taxon>Isosphaerales</taxon>
        <taxon>Isosphaeraceae</taxon>
        <taxon>Tautonia</taxon>
    </lineage>
</organism>
<feature type="domain" description="RNA polymerase sigma factor 70 region 4 type 2" evidence="5">
    <location>
        <begin position="146"/>
        <end position="198"/>
    </location>
</feature>
<dbReference type="RefSeq" id="WP_145267570.1">
    <property type="nucleotide sequence ID" value="NZ_CP036426.1"/>
</dbReference>
<evidence type="ECO:0000313" key="7">
    <source>
        <dbReference type="Proteomes" id="UP000317835"/>
    </source>
</evidence>
<keyword evidence="2" id="KW-0805">Transcription regulation</keyword>
<evidence type="ECO:0000256" key="1">
    <source>
        <dbReference type="ARBA" id="ARBA00010641"/>
    </source>
</evidence>
<dbReference type="CDD" id="cd06171">
    <property type="entry name" value="Sigma70_r4"/>
    <property type="match status" value="1"/>
</dbReference>
<dbReference type="Gene3D" id="1.10.10.10">
    <property type="entry name" value="Winged helix-like DNA-binding domain superfamily/Winged helix DNA-binding domain"/>
    <property type="match status" value="1"/>
</dbReference>
<keyword evidence="7" id="KW-1185">Reference proteome</keyword>
<keyword evidence="4" id="KW-0804">Transcription</keyword>
<protein>
    <submittedName>
        <fullName evidence="6">RNA polymerase sigma factor</fullName>
    </submittedName>
</protein>
<dbReference type="InterPro" id="IPR039425">
    <property type="entry name" value="RNA_pol_sigma-70-like"/>
</dbReference>
<dbReference type="GO" id="GO:0003677">
    <property type="term" value="F:DNA binding"/>
    <property type="evidence" value="ECO:0007669"/>
    <property type="project" value="InterPro"/>
</dbReference>
<dbReference type="InterPro" id="IPR014284">
    <property type="entry name" value="RNA_pol_sigma-70_dom"/>
</dbReference>
<dbReference type="InterPro" id="IPR013325">
    <property type="entry name" value="RNA_pol_sigma_r2"/>
</dbReference>
<gene>
    <name evidence="6" type="ORF">ElP_10060</name>
</gene>
<keyword evidence="3" id="KW-0731">Sigma factor</keyword>
<dbReference type="Gene3D" id="1.10.1740.10">
    <property type="match status" value="1"/>
</dbReference>
<dbReference type="InterPro" id="IPR013324">
    <property type="entry name" value="RNA_pol_sigma_r3/r4-like"/>
</dbReference>
<dbReference type="AlphaFoldDB" id="A0A518GX45"/>
<dbReference type="NCBIfam" id="TIGR02937">
    <property type="entry name" value="sigma70-ECF"/>
    <property type="match status" value="1"/>
</dbReference>
<name>A0A518GX45_9BACT</name>
<dbReference type="GO" id="GO:0016987">
    <property type="term" value="F:sigma factor activity"/>
    <property type="evidence" value="ECO:0007669"/>
    <property type="project" value="UniProtKB-KW"/>
</dbReference>
<comment type="similarity">
    <text evidence="1">Belongs to the sigma-70 factor family. ECF subfamily.</text>
</comment>
<reference evidence="6 7" key="1">
    <citation type="submission" date="2019-02" db="EMBL/GenBank/DDBJ databases">
        <title>Deep-cultivation of Planctomycetes and their phenomic and genomic characterization uncovers novel biology.</title>
        <authorList>
            <person name="Wiegand S."/>
            <person name="Jogler M."/>
            <person name="Boedeker C."/>
            <person name="Pinto D."/>
            <person name="Vollmers J."/>
            <person name="Rivas-Marin E."/>
            <person name="Kohn T."/>
            <person name="Peeters S.H."/>
            <person name="Heuer A."/>
            <person name="Rast P."/>
            <person name="Oberbeckmann S."/>
            <person name="Bunk B."/>
            <person name="Jeske O."/>
            <person name="Meyerdierks A."/>
            <person name="Storesund J.E."/>
            <person name="Kallscheuer N."/>
            <person name="Luecker S."/>
            <person name="Lage O.M."/>
            <person name="Pohl T."/>
            <person name="Merkel B.J."/>
            <person name="Hornburger P."/>
            <person name="Mueller R.-W."/>
            <person name="Bruemmer F."/>
            <person name="Labrenz M."/>
            <person name="Spormann A.M."/>
            <person name="Op den Camp H."/>
            <person name="Overmann J."/>
            <person name="Amann R."/>
            <person name="Jetten M.S.M."/>
            <person name="Mascher T."/>
            <person name="Medema M.H."/>
            <person name="Devos D.P."/>
            <person name="Kaster A.-K."/>
            <person name="Ovreas L."/>
            <person name="Rohde M."/>
            <person name="Galperin M.Y."/>
            <person name="Jogler C."/>
        </authorList>
    </citation>
    <scope>NUCLEOTIDE SEQUENCE [LARGE SCALE GENOMIC DNA]</scope>
    <source>
        <strain evidence="6 7">ElP</strain>
    </source>
</reference>
<sequence>MTGDSSEVTDLLHQAADGDQEALRVLLARHHDRLKRMVRLRLSRRLAGRVGDSDVLQEAYLEVARRLDEYLQGPVLPFFLWLRHLTGLKLTEVHRRHLGTQLRDADREVTLHRGGLPPADSVSLAAQLLGSLTTPSQAAIKAETRLLVQEALNSMDPIDREVLALKHFEQLSTSEIAEALGLSRAGAGSRYLRAIKRLRGILSRNPGFEAF</sequence>